<dbReference type="InterPro" id="IPR001296">
    <property type="entry name" value="Glyco_trans_1"/>
</dbReference>
<evidence type="ECO:0000313" key="6">
    <source>
        <dbReference type="EMBL" id="SDC97564.1"/>
    </source>
</evidence>
<dbReference type="InterPro" id="IPR028098">
    <property type="entry name" value="Glyco_trans_4-like_N"/>
</dbReference>
<keyword evidence="7" id="KW-1185">Reference proteome</keyword>
<dbReference type="PANTHER" id="PTHR12526:SF640">
    <property type="entry name" value="COLANIC ACID BIOSYNTHESIS GLYCOSYLTRANSFERASE WCAL-RELATED"/>
    <property type="match status" value="1"/>
</dbReference>
<dbReference type="PANTHER" id="PTHR12526">
    <property type="entry name" value="GLYCOSYLTRANSFERASE"/>
    <property type="match status" value="1"/>
</dbReference>
<feature type="domain" description="Glycosyl transferase family 1" evidence="4">
    <location>
        <begin position="186"/>
        <end position="337"/>
    </location>
</feature>
<dbReference type="OrthoDB" id="9806887at2"/>
<dbReference type="CDD" id="cd03801">
    <property type="entry name" value="GT4_PimA-like"/>
    <property type="match status" value="1"/>
</dbReference>
<feature type="domain" description="Glycosyltransferase subfamily 4-like N-terminal" evidence="5">
    <location>
        <begin position="17"/>
        <end position="173"/>
    </location>
</feature>
<gene>
    <name evidence="6" type="ORF">SAMN05421872_10587</name>
</gene>
<protein>
    <submittedName>
        <fullName evidence="6">Glycosyltransferase involved in cell wall bisynthesis</fullName>
    </submittedName>
</protein>
<reference evidence="6 7" key="1">
    <citation type="submission" date="2016-10" db="EMBL/GenBank/DDBJ databases">
        <authorList>
            <person name="de Groot N.N."/>
        </authorList>
    </citation>
    <scope>NUCLEOTIDE SEQUENCE [LARGE SCALE GENOMIC DNA]</scope>
    <source>
        <strain evidence="6 7">CGMCC 4.6858</strain>
    </source>
</reference>
<dbReference type="STRING" id="1045774.SAMN05421872_10587"/>
<evidence type="ECO:0000256" key="1">
    <source>
        <dbReference type="ARBA" id="ARBA00009481"/>
    </source>
</evidence>
<keyword evidence="2" id="KW-0328">Glycosyltransferase</keyword>
<evidence type="ECO:0000313" key="7">
    <source>
        <dbReference type="Proteomes" id="UP000199034"/>
    </source>
</evidence>
<evidence type="ECO:0000259" key="5">
    <source>
        <dbReference type="Pfam" id="PF13439"/>
    </source>
</evidence>
<proteinExistence type="inferred from homology"/>
<dbReference type="Proteomes" id="UP000199034">
    <property type="component" value="Unassembled WGS sequence"/>
</dbReference>
<dbReference type="Pfam" id="PF13439">
    <property type="entry name" value="Glyco_transf_4"/>
    <property type="match status" value="1"/>
</dbReference>
<evidence type="ECO:0000256" key="3">
    <source>
        <dbReference type="ARBA" id="ARBA00022679"/>
    </source>
</evidence>
<evidence type="ECO:0000256" key="2">
    <source>
        <dbReference type="ARBA" id="ARBA00022676"/>
    </source>
</evidence>
<accession>A0A1G6R003</accession>
<keyword evidence="3 6" id="KW-0808">Transferase</keyword>
<dbReference type="RefSeq" id="WP_090855605.1">
    <property type="nucleotide sequence ID" value="NZ_FMZM01000005.1"/>
</dbReference>
<comment type="similarity">
    <text evidence="1">Belongs to the glycosyltransferase group 1 family. Glycosyltransferase 4 subfamily.</text>
</comment>
<dbReference type="GO" id="GO:0016757">
    <property type="term" value="F:glycosyltransferase activity"/>
    <property type="evidence" value="ECO:0007669"/>
    <property type="project" value="UniProtKB-KW"/>
</dbReference>
<dbReference type="EMBL" id="FMZM01000005">
    <property type="protein sequence ID" value="SDC97564.1"/>
    <property type="molecule type" value="Genomic_DNA"/>
</dbReference>
<dbReference type="AlphaFoldDB" id="A0A1G6R003"/>
<organism evidence="6 7">
    <name type="scientific">Nocardioides lianchengensis</name>
    <dbReference type="NCBI Taxonomy" id="1045774"/>
    <lineage>
        <taxon>Bacteria</taxon>
        <taxon>Bacillati</taxon>
        <taxon>Actinomycetota</taxon>
        <taxon>Actinomycetes</taxon>
        <taxon>Propionibacteriales</taxon>
        <taxon>Nocardioidaceae</taxon>
        <taxon>Nocardioides</taxon>
    </lineage>
</organism>
<name>A0A1G6R003_9ACTN</name>
<dbReference type="SUPFAM" id="SSF53756">
    <property type="entry name" value="UDP-Glycosyltransferase/glycogen phosphorylase"/>
    <property type="match status" value="1"/>
</dbReference>
<dbReference type="Gene3D" id="3.40.50.2000">
    <property type="entry name" value="Glycogen Phosphorylase B"/>
    <property type="match status" value="2"/>
</dbReference>
<evidence type="ECO:0000259" key="4">
    <source>
        <dbReference type="Pfam" id="PF00534"/>
    </source>
</evidence>
<dbReference type="Pfam" id="PF00534">
    <property type="entry name" value="Glycos_transf_1"/>
    <property type="match status" value="1"/>
</dbReference>
<sequence>MRVVFLTWRDSTHPDGGGSEVFVEEVARELHRRGHEVTIRCARSDGATAEADLDGVRLLRAGGRLTVYPRALGWLVRHRRRVDVVVDVINGLPFGAPLVRRRGVVGLIHHVHRRQWQIIYPDVRGRFGWFVERRLTPALYRRTPILTVSDASRDDLVAIGFDRALLTVARNGVGGSPVDAGRSPSPRISVLARLVPHKQVEHAFAVVERLLADYPDLHLDVIGDGWWRPELEAALARHGVADHVTLHGHLPASTRDRLLAQSWLMLLPSVKEGWGLAVMEAAVQGTPTVAYREAGGVAEAVADGLTGELADDLDDLVARTGALLNDHDRRRAMGTRAVERSATFTWQATADVVEEVLRGTTSHDQVRTGRRS</sequence>